<evidence type="ECO:0000256" key="5">
    <source>
        <dbReference type="SAM" id="Phobius"/>
    </source>
</evidence>
<dbReference type="RefSeq" id="WP_169559661.1">
    <property type="nucleotide sequence ID" value="NZ_BSNF01000001.1"/>
</dbReference>
<dbReference type="PROSITE" id="PS50111">
    <property type="entry name" value="CHEMOTAXIS_TRANSDUC_2"/>
    <property type="match status" value="1"/>
</dbReference>
<evidence type="ECO:0000256" key="2">
    <source>
        <dbReference type="ARBA" id="ARBA00029447"/>
    </source>
</evidence>
<dbReference type="SMART" id="SM00283">
    <property type="entry name" value="MA"/>
    <property type="match status" value="1"/>
</dbReference>
<keyword evidence="5" id="KW-1133">Transmembrane helix</keyword>
<keyword evidence="5" id="KW-0812">Transmembrane</keyword>
<keyword evidence="1 3" id="KW-0807">Transducer</keyword>
<name>A0ABQ5U0L4_9PROT</name>
<reference evidence="7" key="1">
    <citation type="journal article" date="2014" name="Int. J. Syst. Evol. Microbiol.">
        <title>Complete genome of a new Firmicutes species belonging to the dominant human colonic microbiota ('Ruminococcus bicirculans') reveals two chromosomes and a selective capacity to utilize plant glucans.</title>
        <authorList>
            <consortium name="NISC Comparative Sequencing Program"/>
            <person name="Wegmann U."/>
            <person name="Louis P."/>
            <person name="Goesmann A."/>
            <person name="Henrissat B."/>
            <person name="Duncan S.H."/>
            <person name="Flint H.J."/>
        </authorList>
    </citation>
    <scope>NUCLEOTIDE SEQUENCE</scope>
    <source>
        <strain evidence="7">NBRC 103408</strain>
    </source>
</reference>
<evidence type="ECO:0000256" key="1">
    <source>
        <dbReference type="ARBA" id="ARBA00023224"/>
    </source>
</evidence>
<feature type="coiled-coil region" evidence="4">
    <location>
        <begin position="427"/>
        <end position="454"/>
    </location>
</feature>
<dbReference type="PANTHER" id="PTHR32089">
    <property type="entry name" value="METHYL-ACCEPTING CHEMOTAXIS PROTEIN MCPB"/>
    <property type="match status" value="1"/>
</dbReference>
<comment type="similarity">
    <text evidence="2">Belongs to the methyl-accepting chemotaxis (MCP) protein family.</text>
</comment>
<organism evidence="7 8">
    <name type="scientific">Sneathiella chinensis</name>
    <dbReference type="NCBI Taxonomy" id="349750"/>
    <lineage>
        <taxon>Bacteria</taxon>
        <taxon>Pseudomonadati</taxon>
        <taxon>Pseudomonadota</taxon>
        <taxon>Alphaproteobacteria</taxon>
        <taxon>Sneathiellales</taxon>
        <taxon>Sneathiellaceae</taxon>
        <taxon>Sneathiella</taxon>
    </lineage>
</organism>
<feature type="transmembrane region" description="Helical" evidence="5">
    <location>
        <begin position="36"/>
        <end position="55"/>
    </location>
</feature>
<dbReference type="SUPFAM" id="SSF58104">
    <property type="entry name" value="Methyl-accepting chemotaxis protein (MCP) signaling domain"/>
    <property type="match status" value="1"/>
</dbReference>
<dbReference type="Gene3D" id="1.10.287.950">
    <property type="entry name" value="Methyl-accepting chemotaxis protein"/>
    <property type="match status" value="1"/>
</dbReference>
<dbReference type="InterPro" id="IPR004089">
    <property type="entry name" value="MCPsignal_dom"/>
</dbReference>
<dbReference type="EMBL" id="BSNF01000001">
    <property type="protein sequence ID" value="GLQ05685.1"/>
    <property type="molecule type" value="Genomic_DNA"/>
</dbReference>
<dbReference type="Pfam" id="PF00015">
    <property type="entry name" value="MCPsignal"/>
    <property type="match status" value="1"/>
</dbReference>
<accession>A0ABQ5U0L4</accession>
<dbReference type="Proteomes" id="UP001161409">
    <property type="component" value="Unassembled WGS sequence"/>
</dbReference>
<reference evidence="7" key="2">
    <citation type="submission" date="2023-01" db="EMBL/GenBank/DDBJ databases">
        <title>Draft genome sequence of Sneathiella chinensis strain NBRC 103408.</title>
        <authorList>
            <person name="Sun Q."/>
            <person name="Mori K."/>
        </authorList>
    </citation>
    <scope>NUCLEOTIDE SEQUENCE</scope>
    <source>
        <strain evidence="7">NBRC 103408</strain>
    </source>
</reference>
<comment type="caution">
    <text evidence="7">The sequence shown here is derived from an EMBL/GenBank/DDBJ whole genome shotgun (WGS) entry which is preliminary data.</text>
</comment>
<keyword evidence="8" id="KW-1185">Reference proteome</keyword>
<keyword evidence="5" id="KW-0472">Membrane</keyword>
<dbReference type="PANTHER" id="PTHR32089:SF112">
    <property type="entry name" value="LYSOZYME-LIKE PROTEIN-RELATED"/>
    <property type="match status" value="1"/>
</dbReference>
<evidence type="ECO:0000256" key="3">
    <source>
        <dbReference type="PROSITE-ProRule" id="PRU00284"/>
    </source>
</evidence>
<evidence type="ECO:0000313" key="8">
    <source>
        <dbReference type="Proteomes" id="UP001161409"/>
    </source>
</evidence>
<feature type="domain" description="Methyl-accepting transducer" evidence="6">
    <location>
        <begin position="202"/>
        <end position="438"/>
    </location>
</feature>
<protein>
    <submittedName>
        <fullName evidence="7">Chemotaxis protein</fullName>
    </submittedName>
</protein>
<feature type="transmembrane region" description="Helical" evidence="5">
    <location>
        <begin position="12"/>
        <end position="30"/>
    </location>
</feature>
<keyword evidence="4" id="KW-0175">Coiled coil</keyword>
<evidence type="ECO:0000259" key="6">
    <source>
        <dbReference type="PROSITE" id="PS50111"/>
    </source>
</evidence>
<sequence>MNGSSPSNRLMAPLIALLVSGIVFVGYELLQPTDTLLAAFVAVAFLLPAGAAFYFRGQRNALLESAQEDQGRQDQTGDTAAPQPLQADLTAEINRTREICEGIAKGNFELRISEIDNASPLSDIQWAINELVDRIDAFLREAEASMQHVAEQKYYRRILNNDMSGSFRRTAGIINECTSSFEQRTRNFENIIRSFETNIGSVSHSISESSRSLQDVATTLSSAAGNTATKAQNVNNAADSASASVQTVASSAEEMSASIQEIDRQIQNSLSNINSASEAAQSGNVKIRGLAEAAKSIGEVVKLIEDIANQTNLLALNATIEAARAGDAGKGFAVVANEVKNLASQTARATEDISKQIVEIQSATSEAVASMENIGTTVNDINNAVSAISGAMNEQNSATREIAQSVHTASNDTVTVSENIAIVRSSAEETSQTSESLLKEATTLQQQSRGLEDNVTAFLQDVRKVI</sequence>
<evidence type="ECO:0000313" key="7">
    <source>
        <dbReference type="EMBL" id="GLQ05685.1"/>
    </source>
</evidence>
<gene>
    <name evidence="7" type="ORF">GCM10007924_09060</name>
</gene>
<evidence type="ECO:0000256" key="4">
    <source>
        <dbReference type="SAM" id="Coils"/>
    </source>
</evidence>
<proteinExistence type="inferred from homology"/>
<dbReference type="InterPro" id="IPR004090">
    <property type="entry name" value="Chemotax_Me-accpt_rcpt"/>
</dbReference>
<dbReference type="PRINTS" id="PR00260">
    <property type="entry name" value="CHEMTRNSDUCR"/>
</dbReference>